<reference evidence="1" key="1">
    <citation type="submission" date="2018-05" db="EMBL/GenBank/DDBJ databases">
        <authorList>
            <person name="Lanie J.A."/>
            <person name="Ng W.-L."/>
            <person name="Kazmierczak K.M."/>
            <person name="Andrzejewski T.M."/>
            <person name="Davidsen T.M."/>
            <person name="Wayne K.J."/>
            <person name="Tettelin H."/>
            <person name="Glass J.I."/>
            <person name="Rusch D."/>
            <person name="Podicherti R."/>
            <person name="Tsui H.-C.T."/>
            <person name="Winkler M.E."/>
        </authorList>
    </citation>
    <scope>NUCLEOTIDE SEQUENCE</scope>
</reference>
<feature type="non-terminal residue" evidence="1">
    <location>
        <position position="93"/>
    </location>
</feature>
<sequence length="93" mass="9704">MVFVLIGLVVYFSVGTWDVQYPANSSAAENLAGKILVDGNTNQNVLIVTTTTKTVIPFAETLDSALTAGGVTVLKPVSGEPPDLGRALKKLGE</sequence>
<dbReference type="EMBL" id="UINC01089691">
    <property type="protein sequence ID" value="SVC40992.1"/>
    <property type="molecule type" value="Genomic_DNA"/>
</dbReference>
<proteinExistence type="predicted"/>
<dbReference type="AlphaFoldDB" id="A0A382M0U1"/>
<name>A0A382M0U1_9ZZZZ</name>
<organism evidence="1">
    <name type="scientific">marine metagenome</name>
    <dbReference type="NCBI Taxonomy" id="408172"/>
    <lineage>
        <taxon>unclassified sequences</taxon>
        <taxon>metagenomes</taxon>
        <taxon>ecological metagenomes</taxon>
    </lineage>
</organism>
<evidence type="ECO:0000313" key="1">
    <source>
        <dbReference type="EMBL" id="SVC40992.1"/>
    </source>
</evidence>
<accession>A0A382M0U1</accession>
<gene>
    <name evidence="1" type="ORF">METZ01_LOCUS293846</name>
</gene>
<protein>
    <submittedName>
        <fullName evidence="1">Uncharacterized protein</fullName>
    </submittedName>
</protein>